<dbReference type="RefSeq" id="WP_129892884.1">
    <property type="nucleotide sequence ID" value="NZ_CP035758.1"/>
</dbReference>
<dbReference type="InterPro" id="IPR013525">
    <property type="entry name" value="ABC2_TM"/>
</dbReference>
<protein>
    <submittedName>
        <fullName evidence="7">ABC transporter permease</fullName>
    </submittedName>
</protein>
<keyword evidence="8" id="KW-1185">Reference proteome</keyword>
<reference evidence="7 8" key="1">
    <citation type="submission" date="2019-01" db="EMBL/GenBank/DDBJ databases">
        <title>Ktedonosporobacter rubrisoli SCAWS-G2.</title>
        <authorList>
            <person name="Huang Y."/>
            <person name="Yan B."/>
        </authorList>
    </citation>
    <scope>NUCLEOTIDE SEQUENCE [LARGE SCALE GENOMIC DNA]</scope>
    <source>
        <strain evidence="7 8">SCAWS-G2</strain>
    </source>
</reference>
<keyword evidence="2 5" id="KW-0812">Transmembrane</keyword>
<evidence type="ECO:0000256" key="1">
    <source>
        <dbReference type="ARBA" id="ARBA00004141"/>
    </source>
</evidence>
<feature type="domain" description="ABC-2 type transporter transmembrane" evidence="6">
    <location>
        <begin position="62"/>
        <end position="264"/>
    </location>
</feature>
<comment type="subcellular location">
    <subcellularLocation>
        <location evidence="1">Membrane</location>
        <topology evidence="1">Multi-pass membrane protein</topology>
    </subcellularLocation>
</comment>
<feature type="transmembrane region" description="Helical" evidence="5">
    <location>
        <begin position="245"/>
        <end position="270"/>
    </location>
</feature>
<keyword evidence="4 5" id="KW-0472">Membrane</keyword>
<feature type="transmembrane region" description="Helical" evidence="5">
    <location>
        <begin position="175"/>
        <end position="196"/>
    </location>
</feature>
<sequence length="294" mass="32275">MTFLALLTKELRLRMRRERTIWVIVVYILLMGLLGWFFITRFTDNNSYYGSNGWSDAGRNLYVLLSLLQLFLIVFITPAFTATAVNGEKERQTYDLLLCSRLSAFALVCGKLVAGLMNALLLIAASAPLFSLVFFFGGVAPDQVLSALLIFVDTAFVIGTLGLLCSTLFQRPAVSTAITYLLSLLWIVMPLLIFFIRTLGDVGGGSSMKGYPWSLAWNPAIALYSTFSMGSLGGVNAFLVGSMQIAPWVVFSLLSVLGTAILFLLSMWTAKPNALARFRTWRKGKDTQAAASAL</sequence>
<proteinExistence type="predicted"/>
<feature type="transmembrane region" description="Helical" evidence="5">
    <location>
        <begin position="147"/>
        <end position="169"/>
    </location>
</feature>
<keyword evidence="3 5" id="KW-1133">Transmembrane helix</keyword>
<dbReference type="Pfam" id="PF12698">
    <property type="entry name" value="ABC2_membrane_3"/>
    <property type="match status" value="1"/>
</dbReference>
<evidence type="ECO:0000256" key="5">
    <source>
        <dbReference type="SAM" id="Phobius"/>
    </source>
</evidence>
<dbReference type="Proteomes" id="UP000290365">
    <property type="component" value="Chromosome"/>
</dbReference>
<evidence type="ECO:0000313" key="7">
    <source>
        <dbReference type="EMBL" id="QBD81823.1"/>
    </source>
</evidence>
<feature type="transmembrane region" description="Helical" evidence="5">
    <location>
        <begin position="21"/>
        <end position="39"/>
    </location>
</feature>
<dbReference type="KEGG" id="kbs:EPA93_39960"/>
<evidence type="ECO:0000256" key="2">
    <source>
        <dbReference type="ARBA" id="ARBA00022692"/>
    </source>
</evidence>
<evidence type="ECO:0000313" key="8">
    <source>
        <dbReference type="Proteomes" id="UP000290365"/>
    </source>
</evidence>
<organism evidence="7 8">
    <name type="scientific">Ktedonosporobacter rubrisoli</name>
    <dbReference type="NCBI Taxonomy" id="2509675"/>
    <lineage>
        <taxon>Bacteria</taxon>
        <taxon>Bacillati</taxon>
        <taxon>Chloroflexota</taxon>
        <taxon>Ktedonobacteria</taxon>
        <taxon>Ktedonobacterales</taxon>
        <taxon>Ktedonosporobacteraceae</taxon>
        <taxon>Ktedonosporobacter</taxon>
    </lineage>
</organism>
<feature type="transmembrane region" description="Helical" evidence="5">
    <location>
        <begin position="59"/>
        <end position="82"/>
    </location>
</feature>
<dbReference type="PANTHER" id="PTHR43471">
    <property type="entry name" value="ABC TRANSPORTER PERMEASE"/>
    <property type="match status" value="1"/>
</dbReference>
<dbReference type="PANTHER" id="PTHR43471:SF12">
    <property type="entry name" value="HYPOTHETICAL MEMBRANE PROTEIN, CONSERVED"/>
    <property type="match status" value="1"/>
</dbReference>
<dbReference type="GO" id="GO:0140359">
    <property type="term" value="F:ABC-type transporter activity"/>
    <property type="evidence" value="ECO:0007669"/>
    <property type="project" value="InterPro"/>
</dbReference>
<accession>A0A4P6K1W1</accession>
<evidence type="ECO:0000259" key="6">
    <source>
        <dbReference type="Pfam" id="PF12698"/>
    </source>
</evidence>
<dbReference type="AlphaFoldDB" id="A0A4P6K1W1"/>
<dbReference type="OrthoDB" id="9815855at2"/>
<evidence type="ECO:0000256" key="3">
    <source>
        <dbReference type="ARBA" id="ARBA00022989"/>
    </source>
</evidence>
<name>A0A4P6K1W1_KTERU</name>
<feature type="transmembrane region" description="Helical" evidence="5">
    <location>
        <begin position="217"/>
        <end position="239"/>
    </location>
</feature>
<gene>
    <name evidence="7" type="ORF">EPA93_39960</name>
</gene>
<evidence type="ECO:0000256" key="4">
    <source>
        <dbReference type="ARBA" id="ARBA00023136"/>
    </source>
</evidence>
<dbReference type="EMBL" id="CP035758">
    <property type="protein sequence ID" value="QBD81823.1"/>
    <property type="molecule type" value="Genomic_DNA"/>
</dbReference>
<dbReference type="GO" id="GO:0016020">
    <property type="term" value="C:membrane"/>
    <property type="evidence" value="ECO:0007669"/>
    <property type="project" value="UniProtKB-SubCell"/>
</dbReference>